<protein>
    <submittedName>
        <fullName evidence="1">DUF3231 family protein</fullName>
    </submittedName>
</protein>
<dbReference type="InterPro" id="IPR012347">
    <property type="entry name" value="Ferritin-like"/>
</dbReference>
<evidence type="ECO:0000313" key="1">
    <source>
        <dbReference type="EMBL" id="MFE8695910.1"/>
    </source>
</evidence>
<proteinExistence type="predicted"/>
<name>A0ABW6JYT2_9BACI</name>
<dbReference type="Pfam" id="PF11553">
    <property type="entry name" value="DUF3231"/>
    <property type="match status" value="2"/>
</dbReference>
<dbReference type="RefSeq" id="WP_389216830.1">
    <property type="nucleotide sequence ID" value="NZ_JBIACJ010000002.1"/>
</dbReference>
<evidence type="ECO:0000313" key="2">
    <source>
        <dbReference type="Proteomes" id="UP001601058"/>
    </source>
</evidence>
<organism evidence="1 2">
    <name type="scientific">Cytobacillus mangrovibacter</name>
    <dbReference type="NCBI Taxonomy" id="3299024"/>
    <lineage>
        <taxon>Bacteria</taxon>
        <taxon>Bacillati</taxon>
        <taxon>Bacillota</taxon>
        <taxon>Bacilli</taxon>
        <taxon>Bacillales</taxon>
        <taxon>Bacillaceae</taxon>
        <taxon>Cytobacillus</taxon>
    </lineage>
</organism>
<keyword evidence="2" id="KW-1185">Reference proteome</keyword>
<sequence length="338" mass="37858">MTVHHPQLTSAEIACIWTAYMNDSMSKCVLGYFLNVVEDEDIRPIIQLAYDISFAHLEKLNHIFRKENLPLPTGFTDSDVNLNAPRVYTDSFMLQYITHMARVGMLGYSGFITMGARKDIKAHFMAGLHETADLFDKSTEVLLSKGLYIRAPYIPYPTETDFVDSKQFLSGFSLFNKQRPLNAVEIAHLYMNGLTNQIGSKLSLSFAQTSPNKDVQKWMLRGKDISQKHMKIFADALTSNDVPAPVSADVSITDSTTPPFSDKLVMFHMSLLSAAGTGNYATSAAASQRTDLVLNYERLSLEVALYAKDGADIMIKNEWMEQPPTTSDKEKLAKKKEK</sequence>
<dbReference type="Proteomes" id="UP001601058">
    <property type="component" value="Unassembled WGS sequence"/>
</dbReference>
<accession>A0ABW6JYT2</accession>
<gene>
    <name evidence="1" type="ORF">ACFYKT_05960</name>
</gene>
<reference evidence="1 2" key="1">
    <citation type="submission" date="2024-08" db="EMBL/GenBank/DDBJ databases">
        <title>Two novel Cytobacillus novel species.</title>
        <authorList>
            <person name="Liu G."/>
        </authorList>
    </citation>
    <scope>NUCLEOTIDE SEQUENCE [LARGE SCALE GENOMIC DNA]</scope>
    <source>
        <strain evidence="1 2">FJAT-53684</strain>
    </source>
</reference>
<dbReference type="InterPro" id="IPR021617">
    <property type="entry name" value="DUF3231"/>
</dbReference>
<dbReference type="EMBL" id="JBIACJ010000002">
    <property type="protein sequence ID" value="MFE8695910.1"/>
    <property type="molecule type" value="Genomic_DNA"/>
</dbReference>
<dbReference type="Gene3D" id="1.20.1260.10">
    <property type="match status" value="2"/>
</dbReference>
<comment type="caution">
    <text evidence="1">The sequence shown here is derived from an EMBL/GenBank/DDBJ whole genome shotgun (WGS) entry which is preliminary data.</text>
</comment>